<feature type="region of interest" description="Disordered" evidence="1">
    <location>
        <begin position="692"/>
        <end position="711"/>
    </location>
</feature>
<keyword evidence="2" id="KW-0812">Transmembrane</keyword>
<evidence type="ECO:0000256" key="2">
    <source>
        <dbReference type="SAM" id="Phobius"/>
    </source>
</evidence>
<evidence type="ECO:0000256" key="1">
    <source>
        <dbReference type="SAM" id="MobiDB-lite"/>
    </source>
</evidence>
<gene>
    <name evidence="3" type="ORF">P153DRAFT_350725</name>
</gene>
<keyword evidence="2" id="KW-1133">Transmembrane helix</keyword>
<sequence length="841" mass="93093">MVGLEELTVAQVSGMIAAAVFVFQILVPIALPIILLGLLRPRSAAVTLTAVSWSVIARFLHSSIWPLILQTDSAATLSACRSALFMSVFKTFILVLIGVAAIVTPLGLHEGIVANGETEVSMFHYMKDASPIGYGTPPRTNATWSRLCGAFLVIPCPNDFNTNTTVIRNDFGSVTVDYGNNQYSSKVSQTVIEAFQSGRANFEDSVSSTFDIQYRNYVNDIIYDEGKGPWLDNDKPRTVGRYQPLSSLILIDDIVPVEGLVVDLKNGGVGFRNHSVPISRDFGSTWDEDLLFVVPETVCVDTNLTIDFSIPLRQSEVLLSTLSGIYRPSITDRGGFININRTYPKWDPLNSQEDVNLWYRAYRGAWFRNIYTMAYMNVTNPRNDSLGVKAFSYLNSEIDKEFPLYYKDGKSPVSFPIEATSLQVSTMFDDYLMGTEGLSNTSTIGNRTIVYNTTSRDPIYANPFGVNSTDWSDIGIQCIGSGRGDLANITNIEANCGILYGAPRREDGSLSLLFDPGSRWTVPMYSCISTAKAIIKTTSFRFNGSNKLSDLEIVSITDKVYLNNESKPLWGVENTNMSIRDGGALWGLVSPESAAQLKLSTVRKESLYLPRRNAVMGFQNMPGLDFASLALEMTYETGFHSTNPVDYSGKSNLAMYQRWQELSRKPETSAQILNLIWTNIAANMVLGTRGLHNEDASKKKRDGTSKNDAKRPTVTMYTRRVKYRYVYGIPAFLALFLLAVTTVSTIFFMFFGSGRPSNMRTFLQHTSAGRFLTSQASGTAQHDEYSNLSTKSWVKGAGKQQFTLGAEGWTKSVQDQVAGYEGKGGSEATYTPVSERDDYQD</sequence>
<feature type="transmembrane region" description="Helical" evidence="2">
    <location>
        <begin position="12"/>
        <end position="39"/>
    </location>
</feature>
<dbReference type="GeneID" id="54406730"/>
<feature type="transmembrane region" description="Helical" evidence="2">
    <location>
        <begin position="88"/>
        <end position="108"/>
    </location>
</feature>
<dbReference type="AlphaFoldDB" id="A0A6A6A086"/>
<keyword evidence="2" id="KW-0472">Membrane</keyword>
<feature type="region of interest" description="Disordered" evidence="1">
    <location>
        <begin position="820"/>
        <end position="841"/>
    </location>
</feature>
<name>A0A6A6A086_9PLEO</name>
<dbReference type="EMBL" id="ML977519">
    <property type="protein sequence ID" value="KAF2124563.1"/>
    <property type="molecule type" value="Genomic_DNA"/>
</dbReference>
<feature type="transmembrane region" description="Helical" evidence="2">
    <location>
        <begin position="725"/>
        <end position="751"/>
    </location>
</feature>
<keyword evidence="4" id="KW-1185">Reference proteome</keyword>
<accession>A0A6A6A086</accession>
<dbReference type="OrthoDB" id="3034003at2759"/>
<reference evidence="3" key="1">
    <citation type="journal article" date="2020" name="Stud. Mycol.">
        <title>101 Dothideomycetes genomes: a test case for predicting lifestyles and emergence of pathogens.</title>
        <authorList>
            <person name="Haridas S."/>
            <person name="Albert R."/>
            <person name="Binder M."/>
            <person name="Bloem J."/>
            <person name="Labutti K."/>
            <person name="Salamov A."/>
            <person name="Andreopoulos B."/>
            <person name="Baker S."/>
            <person name="Barry K."/>
            <person name="Bills G."/>
            <person name="Bluhm B."/>
            <person name="Cannon C."/>
            <person name="Castanera R."/>
            <person name="Culley D."/>
            <person name="Daum C."/>
            <person name="Ezra D."/>
            <person name="Gonzalez J."/>
            <person name="Henrissat B."/>
            <person name="Kuo A."/>
            <person name="Liang C."/>
            <person name="Lipzen A."/>
            <person name="Lutzoni F."/>
            <person name="Magnuson J."/>
            <person name="Mondo S."/>
            <person name="Nolan M."/>
            <person name="Ohm R."/>
            <person name="Pangilinan J."/>
            <person name="Park H.-J."/>
            <person name="Ramirez L."/>
            <person name="Alfaro M."/>
            <person name="Sun H."/>
            <person name="Tritt A."/>
            <person name="Yoshinaga Y."/>
            <person name="Zwiers L.-H."/>
            <person name="Turgeon B."/>
            <person name="Goodwin S."/>
            <person name="Spatafora J."/>
            <person name="Crous P."/>
            <person name="Grigoriev I."/>
        </authorList>
    </citation>
    <scope>NUCLEOTIDE SEQUENCE</scope>
    <source>
        <strain evidence="3">CBS 119687</strain>
    </source>
</reference>
<dbReference type="RefSeq" id="XP_033518956.1">
    <property type="nucleotide sequence ID" value="XM_033666298.1"/>
</dbReference>
<proteinExistence type="predicted"/>
<protein>
    <submittedName>
        <fullName evidence="3">Uncharacterized protein</fullName>
    </submittedName>
</protein>
<organism evidence="3 4">
    <name type="scientific">Dothidotthia symphoricarpi CBS 119687</name>
    <dbReference type="NCBI Taxonomy" id="1392245"/>
    <lineage>
        <taxon>Eukaryota</taxon>
        <taxon>Fungi</taxon>
        <taxon>Dikarya</taxon>
        <taxon>Ascomycota</taxon>
        <taxon>Pezizomycotina</taxon>
        <taxon>Dothideomycetes</taxon>
        <taxon>Pleosporomycetidae</taxon>
        <taxon>Pleosporales</taxon>
        <taxon>Dothidotthiaceae</taxon>
        <taxon>Dothidotthia</taxon>
    </lineage>
</organism>
<dbReference type="Proteomes" id="UP000799771">
    <property type="component" value="Unassembled WGS sequence"/>
</dbReference>
<evidence type="ECO:0000313" key="3">
    <source>
        <dbReference type="EMBL" id="KAF2124563.1"/>
    </source>
</evidence>
<evidence type="ECO:0000313" key="4">
    <source>
        <dbReference type="Proteomes" id="UP000799771"/>
    </source>
</evidence>